<evidence type="ECO:0000313" key="2">
    <source>
        <dbReference type="EMBL" id="KUK36700.1"/>
    </source>
</evidence>
<gene>
    <name evidence="2" type="ORF">XD66_0592</name>
</gene>
<dbReference type="Pfam" id="PF14330">
    <property type="entry name" value="DUF4387"/>
    <property type="match status" value="1"/>
</dbReference>
<evidence type="ECO:0000259" key="1">
    <source>
        <dbReference type="Pfam" id="PF14330"/>
    </source>
</evidence>
<proteinExistence type="predicted"/>
<feature type="domain" description="DUF4387" evidence="1">
    <location>
        <begin position="4"/>
        <end position="100"/>
    </location>
</feature>
<dbReference type="InterPro" id="IPR025496">
    <property type="entry name" value="DUF4387"/>
</dbReference>
<dbReference type="EMBL" id="LGFO01000054">
    <property type="protein sequence ID" value="KUK36700.1"/>
    <property type="molecule type" value="Genomic_DNA"/>
</dbReference>
<name>A0A124FKB7_9THEO</name>
<evidence type="ECO:0000313" key="3">
    <source>
        <dbReference type="Proteomes" id="UP000053326"/>
    </source>
</evidence>
<reference evidence="3" key="1">
    <citation type="journal article" date="2015" name="MBio">
        <title>Genome-Resolved Metagenomic Analysis Reveals Roles for Candidate Phyla and Other Microbial Community Members in Biogeochemical Transformations in Oil Reservoirs.</title>
        <authorList>
            <person name="Hu P."/>
            <person name="Tom L."/>
            <person name="Singh A."/>
            <person name="Thomas B.C."/>
            <person name="Baker B.J."/>
            <person name="Piceno Y.M."/>
            <person name="Andersen G.L."/>
            <person name="Banfield J.F."/>
        </authorList>
    </citation>
    <scope>NUCLEOTIDE SEQUENCE [LARGE SCALE GENOMIC DNA]</scope>
</reference>
<comment type="caution">
    <text evidence="2">The sequence shown here is derived from an EMBL/GenBank/DDBJ whole genome shotgun (WGS) entry which is preliminary data.</text>
</comment>
<protein>
    <recommendedName>
        <fullName evidence="1">DUF4387 domain-containing protein</fullName>
    </recommendedName>
</protein>
<dbReference type="AlphaFoldDB" id="A0A124FKB7"/>
<dbReference type="Proteomes" id="UP000053326">
    <property type="component" value="Unassembled WGS sequence"/>
</dbReference>
<accession>A0A124FKB7</accession>
<organism evidence="2 3">
    <name type="scientific">Thermacetogenium phaeum</name>
    <dbReference type="NCBI Taxonomy" id="85874"/>
    <lineage>
        <taxon>Bacteria</taxon>
        <taxon>Bacillati</taxon>
        <taxon>Bacillota</taxon>
        <taxon>Clostridia</taxon>
        <taxon>Thermoanaerobacterales</taxon>
        <taxon>Thermoanaerobacteraceae</taxon>
        <taxon>Thermacetogenium</taxon>
    </lineage>
</organism>
<dbReference type="PATRIC" id="fig|85874.4.peg.1748"/>
<sequence>MKPLVELAQVIRTKNAGPYELTLDIIFKDRESYERVKRNGSLNAALIARLYGVPEEDILEVVYFDPALAFKTTMKRPLPCGDPGERDIYGAQQHAPLLDLCLPWGDEDEGS</sequence>